<keyword evidence="1 3" id="KW-0732">Signal</keyword>
<feature type="region of interest" description="Disordered" evidence="2">
    <location>
        <begin position="23"/>
        <end position="70"/>
    </location>
</feature>
<evidence type="ECO:0000256" key="3">
    <source>
        <dbReference type="SAM" id="SignalP"/>
    </source>
</evidence>
<name>A0A850PZU5_9MYCO</name>
<evidence type="ECO:0000313" key="4">
    <source>
        <dbReference type="EMBL" id="NVN53490.1"/>
    </source>
</evidence>
<feature type="chain" id="PRO_5039590861" evidence="3">
    <location>
        <begin position="21"/>
        <end position="242"/>
    </location>
</feature>
<dbReference type="Pfam" id="PF10738">
    <property type="entry name" value="Lpp-LpqN"/>
    <property type="match status" value="1"/>
</dbReference>
<proteinExistence type="predicted"/>
<dbReference type="PROSITE" id="PS51257">
    <property type="entry name" value="PROKAR_LIPOPROTEIN"/>
    <property type="match status" value="1"/>
</dbReference>
<keyword evidence="4" id="KW-0449">Lipoprotein</keyword>
<evidence type="ECO:0000256" key="1">
    <source>
        <dbReference type="ARBA" id="ARBA00022729"/>
    </source>
</evidence>
<dbReference type="AlphaFoldDB" id="A0A850PZU5"/>
<dbReference type="Proteomes" id="UP000570517">
    <property type="component" value="Unassembled WGS sequence"/>
</dbReference>
<comment type="caution">
    <text evidence="4">The sequence shown here is derived from an EMBL/GenBank/DDBJ whole genome shotgun (WGS) entry which is preliminary data.</text>
</comment>
<keyword evidence="5" id="KW-1185">Reference proteome</keyword>
<reference evidence="4 5" key="1">
    <citation type="submission" date="2020-05" db="EMBL/GenBank/DDBJ databases">
        <title>Draft genome sequence of Mycobacterium hippocampi DL, isolated from European seabass, Dicentrarchus labrax, reared in fish farms.</title>
        <authorList>
            <person name="Stathopoulou P."/>
            <person name="Asimakis E."/>
            <person name="Tzokas K."/>
            <person name="Batargias C."/>
            <person name="Tsiamis G."/>
        </authorList>
    </citation>
    <scope>NUCLEOTIDE SEQUENCE [LARGE SCALE GENOMIC DNA]</scope>
    <source>
        <strain evidence="4 5">DL</strain>
    </source>
</reference>
<organism evidence="4 5">
    <name type="scientific">Mycolicibacterium hippocampi</name>
    <dbReference type="NCBI Taxonomy" id="659824"/>
    <lineage>
        <taxon>Bacteria</taxon>
        <taxon>Bacillati</taxon>
        <taxon>Actinomycetota</taxon>
        <taxon>Actinomycetes</taxon>
        <taxon>Mycobacteriales</taxon>
        <taxon>Mycobacteriaceae</taxon>
        <taxon>Mycolicibacterium</taxon>
    </lineage>
</organism>
<evidence type="ECO:0000256" key="2">
    <source>
        <dbReference type="SAM" id="MobiDB-lite"/>
    </source>
</evidence>
<gene>
    <name evidence="4" type="ORF">HLY00_3838</name>
</gene>
<dbReference type="Gene3D" id="3.40.1000.10">
    <property type="entry name" value="Mog1/PsbP, alpha/beta/alpha sandwich"/>
    <property type="match status" value="1"/>
</dbReference>
<dbReference type="RefSeq" id="WP_178361696.1">
    <property type="nucleotide sequence ID" value="NZ_JABFYL010000049.1"/>
</dbReference>
<feature type="signal peptide" evidence="3">
    <location>
        <begin position="1"/>
        <end position="20"/>
    </location>
</feature>
<dbReference type="EMBL" id="JABFYL010000049">
    <property type="protein sequence ID" value="NVN53490.1"/>
    <property type="molecule type" value="Genomic_DNA"/>
</dbReference>
<protein>
    <submittedName>
        <fullName evidence="4">Putative CONSERVED LIPOPROTEIN LPQN</fullName>
    </submittedName>
</protein>
<accession>A0A850PZU5</accession>
<evidence type="ECO:0000313" key="5">
    <source>
        <dbReference type="Proteomes" id="UP000570517"/>
    </source>
</evidence>
<feature type="compositionally biased region" description="Low complexity" evidence="2">
    <location>
        <begin position="23"/>
        <end position="60"/>
    </location>
</feature>
<dbReference type="InterPro" id="IPR019674">
    <property type="entry name" value="Lipoprotein_LpqN/LpqT-like"/>
</dbReference>
<sequence>MKLSAVTRTAALATALAVLATGCGSTTTTGSGTTASESSETSTSETTTTSAAAAPSTARIAPREEAPEGPAPTIADYIVANGIQETPVSPGDPNAPFIDLPFPEGWQDAGPETPEWAYGAIYYDGPGAEEYTPSIVALVSRLDGDVDPQAILDHAPGELTNLPGWSPMSNGRESTLSGFPAFQLGGTWEQDGLAKIIAQKTVVIPRSDAVYVLQLNADGLESQMDIVATATNIIDDDTVITP</sequence>